<accession>X1NV62</accession>
<feature type="non-terminal residue" evidence="2">
    <location>
        <position position="1"/>
    </location>
</feature>
<gene>
    <name evidence="2" type="ORF">S06H3_25058</name>
</gene>
<dbReference type="EMBL" id="BARV01014260">
    <property type="protein sequence ID" value="GAI30680.1"/>
    <property type="molecule type" value="Genomic_DNA"/>
</dbReference>
<dbReference type="InterPro" id="IPR013651">
    <property type="entry name" value="ATP-grasp_RimK-type"/>
</dbReference>
<dbReference type="Gene3D" id="3.30.470.20">
    <property type="entry name" value="ATP-grasp fold, B domain"/>
    <property type="match status" value="1"/>
</dbReference>
<dbReference type="Pfam" id="PF08443">
    <property type="entry name" value="RimK"/>
    <property type="match status" value="1"/>
</dbReference>
<feature type="domain" description="ATP-grasp fold RimK-type" evidence="1">
    <location>
        <begin position="2"/>
        <end position="51"/>
    </location>
</feature>
<evidence type="ECO:0000259" key="1">
    <source>
        <dbReference type="Pfam" id="PF08443"/>
    </source>
</evidence>
<dbReference type="SUPFAM" id="SSF56059">
    <property type="entry name" value="Glutathione synthetase ATP-binding domain-like"/>
    <property type="match status" value="1"/>
</dbReference>
<organism evidence="2">
    <name type="scientific">marine sediment metagenome</name>
    <dbReference type="NCBI Taxonomy" id="412755"/>
    <lineage>
        <taxon>unclassified sequences</taxon>
        <taxon>metagenomes</taxon>
        <taxon>ecological metagenomes</taxon>
    </lineage>
</organism>
<name>X1NV62_9ZZZZ</name>
<protein>
    <recommendedName>
        <fullName evidence="1">ATP-grasp fold RimK-type domain-containing protein</fullName>
    </recommendedName>
</protein>
<evidence type="ECO:0000313" key="2">
    <source>
        <dbReference type="EMBL" id="GAI30680.1"/>
    </source>
</evidence>
<dbReference type="AlphaFoldDB" id="X1NV62"/>
<comment type="caution">
    <text evidence="2">The sequence shown here is derived from an EMBL/GenBank/DDBJ whole genome shotgun (WGS) entry which is preliminary data.</text>
</comment>
<reference evidence="2" key="1">
    <citation type="journal article" date="2014" name="Front. Microbiol.">
        <title>High frequency of phylogenetically diverse reductive dehalogenase-homologous genes in deep subseafloor sedimentary metagenomes.</title>
        <authorList>
            <person name="Kawai M."/>
            <person name="Futagami T."/>
            <person name="Toyoda A."/>
            <person name="Takaki Y."/>
            <person name="Nishi S."/>
            <person name="Hori S."/>
            <person name="Arai W."/>
            <person name="Tsubouchi T."/>
            <person name="Morono Y."/>
            <person name="Uchiyama I."/>
            <person name="Ito T."/>
            <person name="Fujiyama A."/>
            <person name="Inagaki F."/>
            <person name="Takami H."/>
        </authorList>
    </citation>
    <scope>NUCLEOTIDE SEQUENCE</scope>
    <source>
        <strain evidence="2">Expedition CK06-06</strain>
    </source>
</reference>
<sequence>KSAEILKCEYAGVDIIKNGDKFYVAEINAIPGWKGLQSVTQINIAAKIIDHLV</sequence>
<proteinExistence type="predicted"/>